<dbReference type="OrthoDB" id="269227at2759"/>
<dbReference type="SUPFAM" id="SSF54373">
    <property type="entry name" value="FAD-linked reductases, C-terminal domain"/>
    <property type="match status" value="1"/>
</dbReference>
<dbReference type="Gene3D" id="3.30.560.10">
    <property type="entry name" value="Glucose Oxidase, domain 3"/>
    <property type="match status" value="1"/>
</dbReference>
<evidence type="ECO:0000256" key="1">
    <source>
        <dbReference type="ARBA" id="ARBA00010790"/>
    </source>
</evidence>
<dbReference type="PANTHER" id="PTHR11552">
    <property type="entry name" value="GLUCOSE-METHANOL-CHOLINE GMC OXIDOREDUCTASE"/>
    <property type="match status" value="1"/>
</dbReference>
<keyword evidence="5" id="KW-0732">Signal</keyword>
<accession>A0A7R8W715</accession>
<protein>
    <submittedName>
        <fullName evidence="6">Uncharacterized protein</fullName>
    </submittedName>
</protein>
<dbReference type="Pfam" id="PF00732">
    <property type="entry name" value="GMC_oxred_N"/>
    <property type="match status" value="1"/>
</dbReference>
<comment type="cofactor">
    <cofactor evidence="2">
        <name>FAD</name>
        <dbReference type="ChEBI" id="CHEBI:57692"/>
    </cofactor>
</comment>
<evidence type="ECO:0000256" key="3">
    <source>
        <dbReference type="RuleBase" id="RU003968"/>
    </source>
</evidence>
<dbReference type="SUPFAM" id="SSF51905">
    <property type="entry name" value="FAD/NAD(P)-binding domain"/>
    <property type="match status" value="1"/>
</dbReference>
<dbReference type="PANTHER" id="PTHR11552:SF227">
    <property type="entry name" value="GLUCOSE DEHYDROGENASE [FAD, QUINONE]-LIKE PROTEIN"/>
    <property type="match status" value="1"/>
</dbReference>
<dbReference type="InterPro" id="IPR012132">
    <property type="entry name" value="GMC_OxRdtase"/>
</dbReference>
<feature type="chain" id="PRO_5043490202" evidence="5">
    <location>
        <begin position="24"/>
        <end position="697"/>
    </location>
</feature>
<evidence type="ECO:0000256" key="4">
    <source>
        <dbReference type="SAM" id="MobiDB-lite"/>
    </source>
</evidence>
<keyword evidence="2 3" id="KW-0274">FAD</keyword>
<dbReference type="InterPro" id="IPR000172">
    <property type="entry name" value="GMC_OxRdtase_N"/>
</dbReference>
<name>A0A7R8W715_9CRUS</name>
<dbReference type="GO" id="GO:0050660">
    <property type="term" value="F:flavin adenine dinucleotide binding"/>
    <property type="evidence" value="ECO:0007669"/>
    <property type="project" value="InterPro"/>
</dbReference>
<comment type="similarity">
    <text evidence="1 3">Belongs to the GMC oxidoreductase family.</text>
</comment>
<proteinExistence type="inferred from homology"/>
<evidence type="ECO:0000256" key="5">
    <source>
        <dbReference type="SAM" id="SignalP"/>
    </source>
</evidence>
<keyword evidence="3" id="KW-0285">Flavoprotein</keyword>
<feature type="binding site" evidence="2">
    <location>
        <position position="263"/>
    </location>
    <ligand>
        <name>FAD</name>
        <dbReference type="ChEBI" id="CHEBI:57692"/>
    </ligand>
</feature>
<feature type="signal peptide" evidence="5">
    <location>
        <begin position="1"/>
        <end position="23"/>
    </location>
</feature>
<evidence type="ECO:0000313" key="6">
    <source>
        <dbReference type="EMBL" id="CAD7223456.1"/>
    </source>
</evidence>
<dbReference type="InterPro" id="IPR036188">
    <property type="entry name" value="FAD/NAD-bd_sf"/>
</dbReference>
<evidence type="ECO:0000256" key="2">
    <source>
        <dbReference type="PIRSR" id="PIRSR000137-2"/>
    </source>
</evidence>
<gene>
    <name evidence="6" type="ORF">CTOB1V02_LOCUS1440</name>
</gene>
<dbReference type="Gene3D" id="3.50.50.60">
    <property type="entry name" value="FAD/NAD(P)-binding domain"/>
    <property type="match status" value="1"/>
</dbReference>
<dbReference type="GO" id="GO:0016614">
    <property type="term" value="F:oxidoreductase activity, acting on CH-OH group of donors"/>
    <property type="evidence" value="ECO:0007669"/>
    <property type="project" value="InterPro"/>
</dbReference>
<feature type="region of interest" description="Disordered" evidence="4">
    <location>
        <begin position="644"/>
        <end position="697"/>
    </location>
</feature>
<dbReference type="PIRSF" id="PIRSF000137">
    <property type="entry name" value="Alcohol_oxidase"/>
    <property type="match status" value="1"/>
</dbReference>
<organism evidence="6">
    <name type="scientific">Cyprideis torosa</name>
    <dbReference type="NCBI Taxonomy" id="163714"/>
    <lineage>
        <taxon>Eukaryota</taxon>
        <taxon>Metazoa</taxon>
        <taxon>Ecdysozoa</taxon>
        <taxon>Arthropoda</taxon>
        <taxon>Crustacea</taxon>
        <taxon>Oligostraca</taxon>
        <taxon>Ostracoda</taxon>
        <taxon>Podocopa</taxon>
        <taxon>Podocopida</taxon>
        <taxon>Cytherocopina</taxon>
        <taxon>Cytheroidea</taxon>
        <taxon>Cytherideidae</taxon>
        <taxon>Cyprideis</taxon>
    </lineage>
</organism>
<reference evidence="6" key="1">
    <citation type="submission" date="2020-11" db="EMBL/GenBank/DDBJ databases">
        <authorList>
            <person name="Tran Van P."/>
        </authorList>
    </citation>
    <scope>NUCLEOTIDE SEQUENCE</scope>
</reference>
<feature type="compositionally biased region" description="Basic and acidic residues" evidence="4">
    <location>
        <begin position="660"/>
        <end position="697"/>
    </location>
</feature>
<sequence>MSIITTLSSGGLALLAGIFSLFASLDFDDPVGIRNNNPPRQGEYDYIIVGAGASGAVLANRLSEGSEDTVLLLEAGSDGTMLGNIPTLQFLMYDSPLDWQYKPEPQAFSCQAYEGQICKWIRGKMLGGSTGLNGGLYVRGNKKDYDNWAELGNTEWSWEKVLPYFKKSEQNLDPDISQDAVFHSTDGPMPVSTIAWRTEAGKTFVKAGEELGYKVRDINGDEQVGFTFPQTTTKDGRRVTTATAFLQPIRNRENLHISPNSRVTKVVITPTTKTTRGVTYRDFRGQEHMVVARKEVILSAGTIGSAQLLMLSGIGPDMELMEHQIPILADLPVGKNLHGHTGIFGITWAFSRAVSFSPVRHMLNPFSAVTYLWGQGPFTSNSGFEGIAFMNTKENPDKEWPDIGMTELSVSLASDGGVGLRRLWGVNDETWNAYRTLLLRDAITIMPYVPRPKSRGRITLKSSNPLDPPVIKTNALTHPDDLELLAKGAELALMIGNTNAYKELGARHFPATLPVCNHHTPFSKEYWKCHAAQLTFNLYHDVGTVKMGPPDDPESVVDQELRVYGIPRLRVVDASIMPQITTGNTAAPCMMIAERAADLIKRYWASDREAGWPGKNSTSRSSTVERELEWPTKNFTAIAIAMEKAKEVEAEAEEDGGSDSTKDNETEKENEGTEETEKKGAETDKKETGDQKKESSR</sequence>
<dbReference type="AlphaFoldDB" id="A0A7R8W715"/>
<dbReference type="InterPro" id="IPR007867">
    <property type="entry name" value="GMC_OxRtase_C"/>
</dbReference>
<dbReference type="PROSITE" id="PS00623">
    <property type="entry name" value="GMC_OXRED_1"/>
    <property type="match status" value="1"/>
</dbReference>
<dbReference type="Pfam" id="PF05199">
    <property type="entry name" value="GMC_oxred_C"/>
    <property type="match status" value="1"/>
</dbReference>
<dbReference type="EMBL" id="OB660203">
    <property type="protein sequence ID" value="CAD7223456.1"/>
    <property type="molecule type" value="Genomic_DNA"/>
</dbReference>